<reference evidence="2" key="2">
    <citation type="journal article" date="2021" name="World Allergy Organ. J.">
        <title>Chromosome-level assembly of Dermatophagoides farinae genome and transcriptome reveals two novel allergens Der f 37 and Der f 39.</title>
        <authorList>
            <person name="Chen J."/>
            <person name="Cai Z."/>
            <person name="Fan D."/>
            <person name="Hu J."/>
            <person name="Hou Y."/>
            <person name="He Y."/>
            <person name="Zhang Z."/>
            <person name="Zhao Z."/>
            <person name="Gao P."/>
            <person name="Hu W."/>
            <person name="Sun J."/>
            <person name="Li J."/>
            <person name="Ji K."/>
        </authorList>
    </citation>
    <scope>NUCLEOTIDE SEQUENCE</scope>
    <source>
        <strain evidence="2">JKM2019</strain>
    </source>
</reference>
<dbReference type="Proteomes" id="UP000828236">
    <property type="component" value="Unassembled WGS sequence"/>
</dbReference>
<feature type="coiled-coil region" evidence="1">
    <location>
        <begin position="188"/>
        <end position="258"/>
    </location>
</feature>
<reference evidence="2" key="1">
    <citation type="submission" date="2020-06" db="EMBL/GenBank/DDBJ databases">
        <authorList>
            <person name="Ji K."/>
            <person name="Li J."/>
        </authorList>
    </citation>
    <scope>NUCLEOTIDE SEQUENCE</scope>
    <source>
        <strain evidence="2">JKM2019</strain>
        <tissue evidence="2">Whole body</tissue>
    </source>
</reference>
<accession>A0A9D4P4Q7</accession>
<sequence length="485" mass="57499">MTFEDFIEKKLAHERLSQMSETTSISSGFTNTSTDESITDAAAIEYGKRYFNHRHHRQRQYDDNLNKYKNNLRFCDEIDSTLSKSMDNLQLDDGGVVDFHGNSDAITRRVFTAIPMGRKNHHHHHQHRNIITDHRAAAAALAANKFIVDINRFKSNKYLLPEEIERFDMSDDAKKKFELIRQDYFNCLNELSEENENICEELDRTRKERNYLREKIDILREEYGENLRKHREQWLCERQKLEQKITNLETYVTKIQHQQTSISSWPLMMMTNNPLLSDVINDNNPNESAQDYLYSENFKLHQLANKISELALFLSEILSNLRKSEIDIMVANYRAAGIVKNVTNPLHRNDIDEENDIMQCYERAMVNRSMIEREAIDFVRNIDKEILVQYLSPLEFQKLFNKNNNNRQSTTSTTTMDFQEFQNILSDLLIKLKDDLRNVNKTLDHHHHHHHHIQHNAQNDEQNDKLSIDTYSTYLQQHDYNNYKL</sequence>
<evidence type="ECO:0000313" key="2">
    <source>
        <dbReference type="EMBL" id="KAH7643903.1"/>
    </source>
</evidence>
<evidence type="ECO:0000256" key="1">
    <source>
        <dbReference type="SAM" id="Coils"/>
    </source>
</evidence>
<proteinExistence type="predicted"/>
<organism evidence="2">
    <name type="scientific">Dermatophagoides farinae</name>
    <name type="common">American house dust mite</name>
    <dbReference type="NCBI Taxonomy" id="6954"/>
    <lineage>
        <taxon>Eukaryota</taxon>
        <taxon>Metazoa</taxon>
        <taxon>Ecdysozoa</taxon>
        <taxon>Arthropoda</taxon>
        <taxon>Chelicerata</taxon>
        <taxon>Arachnida</taxon>
        <taxon>Acari</taxon>
        <taxon>Acariformes</taxon>
        <taxon>Sarcoptiformes</taxon>
        <taxon>Astigmata</taxon>
        <taxon>Psoroptidia</taxon>
        <taxon>Analgoidea</taxon>
        <taxon>Pyroglyphidae</taxon>
        <taxon>Dermatophagoidinae</taxon>
        <taxon>Dermatophagoides</taxon>
    </lineage>
</organism>
<dbReference type="AlphaFoldDB" id="A0A9D4P4Q7"/>
<name>A0A9D4P4Q7_DERFA</name>
<protein>
    <submittedName>
        <fullName evidence="2">Uncharacterized protein</fullName>
    </submittedName>
</protein>
<comment type="caution">
    <text evidence="2">The sequence shown here is derived from an EMBL/GenBank/DDBJ whole genome shotgun (WGS) entry which is preliminary data.</text>
</comment>
<dbReference type="EMBL" id="SDOV01000002">
    <property type="protein sequence ID" value="KAH7643903.1"/>
    <property type="molecule type" value="Genomic_DNA"/>
</dbReference>
<gene>
    <name evidence="2" type="ORF">HUG17_6265</name>
</gene>
<keyword evidence="1" id="KW-0175">Coiled coil</keyword>